<reference evidence="6 7" key="2">
    <citation type="journal article" date="2018" name="Proc. Natl. Acad. Sci.">
        <title>RNAi is a critical determinant of centromere evolution in closely related fungi.</title>
        <authorList>
            <person name="Yadav V."/>
            <person name="Sun S."/>
            <person name="Billmyre R.B."/>
            <person name="Thimmappa B.C."/>
            <person name="Shea T."/>
            <person name="Lintner R."/>
            <person name="Bakkeren G."/>
            <person name="Cuomo C.A."/>
            <person name="Heitman J."/>
            <person name="Sanyal K."/>
        </authorList>
    </citation>
    <scope>NUCLEOTIDE SEQUENCE [LARGE SCALE GENOMIC DNA]</scope>
    <source>
        <strain evidence="6 7">R265</strain>
    </source>
</reference>
<feature type="domain" description="Svf1-like N-terminal" evidence="4">
    <location>
        <begin position="50"/>
        <end position="216"/>
    </location>
</feature>
<evidence type="ECO:0000313" key="7">
    <source>
        <dbReference type="Proteomes" id="UP000029445"/>
    </source>
</evidence>
<evidence type="ECO:0000256" key="3">
    <source>
        <dbReference type="ARBA" id="ARBA00022490"/>
    </source>
</evidence>
<evidence type="ECO:0000256" key="2">
    <source>
        <dbReference type="ARBA" id="ARBA00009069"/>
    </source>
</evidence>
<dbReference type="PANTHER" id="PTHR47107:SF1">
    <property type="entry name" value="CERAMIDE-BINDING PROTEIN SVF1-RELATED"/>
    <property type="match status" value="1"/>
</dbReference>
<sequence>MSWFGSSKSSSNSVAGATNFWPSTSYNTGFGELTESDTAWLNANNQGFQTETNVWYTVLADGSLLMVQVIWSYLGIFLIPATTQMTFKHYNPTTKKAVWKSVHASNAKFNKQGCKSDVFEIRHSGSPNEAETYNITASLEKDVQITVEYTKPADAPGFKLGSGPDGGISTFGKDRAKREGYVVHRFHPFIHGSGTVVINGQAIDAKGEGVFIHAIQGMRPNLIASRWNFCFFSTAPGQDEEKLGSVRAIQMEFETTDDFGPKGAKSGRTKVNIGAIYCSKTAPIPFLITGQTHAPPSDSTYPVPSQDISSATHLNPVHDSETGYSVPGSIEFKWQGDRRDGQGKAGATLVIEKQGKVLGEGGLIEKVDVLAEIPYVIKKGLTAMTGTNAYIYQYHNPATLEVSLGEEVIPVKGFVFNEASFISP</sequence>
<feature type="domain" description="Svf1-like C-terminal" evidence="5">
    <location>
        <begin position="218"/>
        <end position="423"/>
    </location>
</feature>
<keyword evidence="3" id="KW-0963">Cytoplasm</keyword>
<dbReference type="GO" id="GO:0005737">
    <property type="term" value="C:cytoplasm"/>
    <property type="evidence" value="ECO:0007669"/>
    <property type="project" value="UniProtKB-SubCell"/>
</dbReference>
<dbReference type="VEuPathDB" id="FungiDB:CNBG_0211"/>
<dbReference type="InterPro" id="IPR033394">
    <property type="entry name" value="Svf1-like_C"/>
</dbReference>
<dbReference type="RefSeq" id="XP_062880372.1">
    <property type="nucleotide sequence ID" value="XM_063024302.1"/>
</dbReference>
<dbReference type="HOGENOM" id="CLU_030205_2_0_1"/>
<evidence type="ECO:0000313" key="6">
    <source>
        <dbReference type="EMBL" id="KGB74373.1"/>
    </source>
</evidence>
<keyword evidence="7" id="KW-1185">Reference proteome</keyword>
<reference evidence="6 7" key="1">
    <citation type="journal article" date="2011" name="MBio">
        <title>Genome variation in Cryptococcus gattii, an emerging pathogen of immunocompetent hosts.</title>
        <authorList>
            <person name="D'Souza C.A."/>
            <person name="Kronstad J.W."/>
            <person name="Taylor G."/>
            <person name="Warren R."/>
            <person name="Yuen M."/>
            <person name="Hu G."/>
            <person name="Jung W.H."/>
            <person name="Sham A."/>
            <person name="Kidd S.E."/>
            <person name="Tangen K."/>
            <person name="Lee N."/>
            <person name="Zeilmaker T."/>
            <person name="Sawkins J."/>
            <person name="McVicker G."/>
            <person name="Shah S."/>
            <person name="Gnerre S."/>
            <person name="Griggs A."/>
            <person name="Zeng Q."/>
            <person name="Bartlett K."/>
            <person name="Li W."/>
            <person name="Wang X."/>
            <person name="Heitman J."/>
            <person name="Stajich J.E."/>
            <person name="Fraser J.A."/>
            <person name="Meyer W."/>
            <person name="Carter D."/>
            <person name="Schein J."/>
            <person name="Krzywinski M."/>
            <person name="Kwon-Chung K.J."/>
            <person name="Varma A."/>
            <person name="Wang J."/>
            <person name="Brunham R."/>
            <person name="Fyfe M."/>
            <person name="Ouellette B.F."/>
            <person name="Siddiqui A."/>
            <person name="Marra M."/>
            <person name="Jones S."/>
            <person name="Holt R."/>
            <person name="Birren B.W."/>
            <person name="Galagan J.E."/>
            <person name="Cuomo C.A."/>
        </authorList>
    </citation>
    <scope>NUCLEOTIDE SEQUENCE [LARGE SCALE GENOMIC DNA]</scope>
    <source>
        <strain evidence="6 7">R265</strain>
    </source>
</reference>
<dbReference type="GeneID" id="88176456"/>
<protein>
    <submittedName>
        <fullName evidence="6">Survival factor 1</fullName>
    </submittedName>
</protein>
<dbReference type="GO" id="GO:0006979">
    <property type="term" value="P:response to oxidative stress"/>
    <property type="evidence" value="ECO:0007669"/>
    <property type="project" value="InterPro"/>
</dbReference>
<accession>A0A095E9W7</accession>
<dbReference type="KEGG" id="cdeu:CNBG_0211"/>
<dbReference type="AlphaFoldDB" id="A0A095E9W7"/>
<evidence type="ECO:0000259" key="4">
    <source>
        <dbReference type="Pfam" id="PF08622"/>
    </source>
</evidence>
<name>A0A095E9W7_CRYD2</name>
<dbReference type="PANTHER" id="PTHR47107">
    <property type="entry name" value="SVF1-LIKE PROTEIN YDR222W-RELATED"/>
    <property type="match status" value="1"/>
</dbReference>
<dbReference type="OMA" id="WGEMRHR"/>
<comment type="similarity">
    <text evidence="2">Belongs to the SVF1 family.</text>
</comment>
<organism evidence="6 7">
    <name type="scientific">Cryptococcus deuterogattii (strain R265)</name>
    <name type="common">Cryptococcus gattii VGII (strain R265)</name>
    <dbReference type="NCBI Taxonomy" id="294750"/>
    <lineage>
        <taxon>Eukaryota</taxon>
        <taxon>Fungi</taxon>
        <taxon>Dikarya</taxon>
        <taxon>Basidiomycota</taxon>
        <taxon>Agaricomycotina</taxon>
        <taxon>Tremellomycetes</taxon>
        <taxon>Tremellales</taxon>
        <taxon>Cryptococcaceae</taxon>
        <taxon>Cryptococcus</taxon>
        <taxon>Cryptococcus gattii species complex</taxon>
    </lineage>
</organism>
<dbReference type="OrthoDB" id="2590239at2759"/>
<evidence type="ECO:0000256" key="1">
    <source>
        <dbReference type="ARBA" id="ARBA00004496"/>
    </source>
</evidence>
<evidence type="ECO:0000259" key="5">
    <source>
        <dbReference type="Pfam" id="PF17187"/>
    </source>
</evidence>
<dbReference type="Pfam" id="PF08622">
    <property type="entry name" value="Svf1"/>
    <property type="match status" value="1"/>
</dbReference>
<dbReference type="Pfam" id="PF17187">
    <property type="entry name" value="Svf1_C"/>
    <property type="match status" value="1"/>
</dbReference>
<gene>
    <name evidence="6" type="ORF">CNBG_0211</name>
</gene>
<dbReference type="SUPFAM" id="SSF159245">
    <property type="entry name" value="AttH-like"/>
    <property type="match status" value="1"/>
</dbReference>
<dbReference type="InterPro" id="IPR051385">
    <property type="entry name" value="Ceramide-binding_SVF1"/>
</dbReference>
<dbReference type="InterPro" id="IPR013931">
    <property type="entry name" value="Svf1-like_N"/>
</dbReference>
<proteinExistence type="inferred from homology"/>
<comment type="subcellular location">
    <subcellularLocation>
        <location evidence="1">Cytoplasm</location>
    </subcellularLocation>
</comment>
<dbReference type="EMBL" id="CP025762">
    <property type="protein sequence ID" value="KGB74373.1"/>
    <property type="molecule type" value="Genomic_DNA"/>
</dbReference>
<dbReference type="Proteomes" id="UP000029445">
    <property type="component" value="Chromosome 4"/>
</dbReference>